<reference evidence="2 3" key="1">
    <citation type="submission" date="2015-12" db="EMBL/GenBank/DDBJ databases">
        <title>Diversity of Burkholderia near neighbor genomes.</title>
        <authorList>
            <person name="Sahl J."/>
            <person name="Wagner D."/>
            <person name="Keim P."/>
        </authorList>
    </citation>
    <scope>NUCLEOTIDE SEQUENCE [LARGE SCALE GENOMIC DNA]</scope>
    <source>
        <strain evidence="2 3">BDU6</strain>
    </source>
</reference>
<proteinExistence type="predicted"/>
<evidence type="ECO:0000313" key="3">
    <source>
        <dbReference type="Proteomes" id="UP000062519"/>
    </source>
</evidence>
<sequence length="107" mass="11302">MQRNGYRIVPVNPLLAGTKVLGETVHASLADARAALAAEGAEIGMVDVFRKSADVPPVVDAAIEIGARSVWLQLGVVHDAAVAKARAAGLDVVVDRCVKIEHRRLID</sequence>
<protein>
    <submittedName>
        <fullName evidence="2">CoA-binding protein</fullName>
    </submittedName>
</protein>
<dbReference type="Proteomes" id="UP000062519">
    <property type="component" value="Chromosome 1"/>
</dbReference>
<dbReference type="AlphaFoldDB" id="A0A1B4FA07"/>
<accession>A0A1B4FA07</accession>
<organism evidence="2 3">
    <name type="scientific">Burkholderia mayonis</name>
    <dbReference type="NCBI Taxonomy" id="1385591"/>
    <lineage>
        <taxon>Bacteria</taxon>
        <taxon>Pseudomonadati</taxon>
        <taxon>Pseudomonadota</taxon>
        <taxon>Betaproteobacteria</taxon>
        <taxon>Burkholderiales</taxon>
        <taxon>Burkholderiaceae</taxon>
        <taxon>Burkholderia</taxon>
        <taxon>pseudomallei group</taxon>
    </lineage>
</organism>
<evidence type="ECO:0000313" key="2">
    <source>
        <dbReference type="EMBL" id="AOJ00502.1"/>
    </source>
</evidence>
<dbReference type="Pfam" id="PF13380">
    <property type="entry name" value="CoA_binding_2"/>
    <property type="match status" value="1"/>
</dbReference>
<dbReference type="SUPFAM" id="SSF51735">
    <property type="entry name" value="NAD(P)-binding Rossmann-fold domains"/>
    <property type="match status" value="1"/>
</dbReference>
<dbReference type="KEGG" id="buu:WS70_00600"/>
<name>A0A1B4FA07_9BURK</name>
<dbReference type="EMBL" id="CP013386">
    <property type="protein sequence ID" value="AOJ00502.1"/>
    <property type="molecule type" value="Genomic_DNA"/>
</dbReference>
<dbReference type="InterPro" id="IPR036291">
    <property type="entry name" value="NAD(P)-bd_dom_sf"/>
</dbReference>
<gene>
    <name evidence="2" type="ORF">WS70_00600</name>
</gene>
<dbReference type="PANTHER" id="PTHR33303">
    <property type="entry name" value="CYTOPLASMIC PROTEIN-RELATED"/>
    <property type="match status" value="1"/>
</dbReference>
<dbReference type="InterPro" id="IPR003781">
    <property type="entry name" value="CoA-bd"/>
</dbReference>
<dbReference type="Gene3D" id="3.40.50.720">
    <property type="entry name" value="NAD(P)-binding Rossmann-like Domain"/>
    <property type="match status" value="1"/>
</dbReference>
<feature type="domain" description="CoA-binding" evidence="1">
    <location>
        <begin position="1"/>
        <end position="102"/>
    </location>
</feature>
<evidence type="ECO:0000259" key="1">
    <source>
        <dbReference type="Pfam" id="PF13380"/>
    </source>
</evidence>
<keyword evidence="3" id="KW-1185">Reference proteome</keyword>
<dbReference type="PANTHER" id="PTHR33303:SF2">
    <property type="entry name" value="COA-BINDING DOMAIN-CONTAINING PROTEIN"/>
    <property type="match status" value="1"/>
</dbReference>